<evidence type="ECO:0000313" key="1">
    <source>
        <dbReference type="EMBL" id="KRT13486.1"/>
    </source>
</evidence>
<dbReference type="OrthoDB" id="773333at2"/>
<sequence length="70" mass="7981">MRKGTICYVDLNSGHGIIKDENEQKIQFFLMELQEEIRLNDEISFEIELTARGLAATKIHLVSTAELTSQ</sequence>
<dbReference type="Proteomes" id="UP000051950">
    <property type="component" value="Unassembled WGS sequence"/>
</dbReference>
<dbReference type="RefSeq" id="WP_057934821.1">
    <property type="nucleotide sequence ID" value="NZ_LMZQ01000042.1"/>
</dbReference>
<dbReference type="Gene3D" id="2.40.50.140">
    <property type="entry name" value="Nucleic acid-binding proteins"/>
    <property type="match status" value="1"/>
</dbReference>
<dbReference type="SUPFAM" id="SSF50249">
    <property type="entry name" value="Nucleic acid-binding proteins"/>
    <property type="match status" value="1"/>
</dbReference>
<evidence type="ECO:0000313" key="2">
    <source>
        <dbReference type="Proteomes" id="UP000051950"/>
    </source>
</evidence>
<comment type="caution">
    <text evidence="1">The sequence shown here is derived from an EMBL/GenBank/DDBJ whole genome shotgun (WGS) entry which is preliminary data.</text>
</comment>
<keyword evidence="2" id="KW-1185">Reference proteome</keyword>
<protein>
    <submittedName>
        <fullName evidence="1">Uncharacterized protein</fullName>
    </submittedName>
</protein>
<proteinExistence type="predicted"/>
<gene>
    <name evidence="1" type="ORF">ASU31_24220</name>
</gene>
<organism evidence="1 2">
    <name type="scientific">Pedobacter ginsenosidimutans</name>
    <dbReference type="NCBI Taxonomy" id="687842"/>
    <lineage>
        <taxon>Bacteria</taxon>
        <taxon>Pseudomonadati</taxon>
        <taxon>Bacteroidota</taxon>
        <taxon>Sphingobacteriia</taxon>
        <taxon>Sphingobacteriales</taxon>
        <taxon>Sphingobacteriaceae</taxon>
        <taxon>Pedobacter</taxon>
    </lineage>
</organism>
<accession>A0A0T5VI11</accession>
<reference evidence="1 2" key="1">
    <citation type="submission" date="2015-11" db="EMBL/GenBank/DDBJ databases">
        <title>Sequence of Pedobacter ginsenosidimutans.</title>
        <authorList>
            <person name="Carson E."/>
            <person name="Keyser V."/>
            <person name="Newman J."/>
            <person name="Miller J."/>
        </authorList>
    </citation>
    <scope>NUCLEOTIDE SEQUENCE [LARGE SCALE GENOMIC DNA]</scope>
    <source>
        <strain evidence="1 2">KACC 14530</strain>
    </source>
</reference>
<dbReference type="InterPro" id="IPR012340">
    <property type="entry name" value="NA-bd_OB-fold"/>
</dbReference>
<name>A0A0T5VI11_9SPHI</name>
<dbReference type="EMBL" id="LMZQ01000042">
    <property type="protein sequence ID" value="KRT13486.1"/>
    <property type="molecule type" value="Genomic_DNA"/>
</dbReference>
<dbReference type="AlphaFoldDB" id="A0A0T5VI11"/>